<evidence type="ECO:0000313" key="1">
    <source>
        <dbReference type="EMBL" id="KKL18113.1"/>
    </source>
</evidence>
<dbReference type="AlphaFoldDB" id="A0A0F9E1Y8"/>
<organism evidence="1">
    <name type="scientific">marine sediment metagenome</name>
    <dbReference type="NCBI Taxonomy" id="412755"/>
    <lineage>
        <taxon>unclassified sequences</taxon>
        <taxon>metagenomes</taxon>
        <taxon>ecological metagenomes</taxon>
    </lineage>
</organism>
<reference evidence="1" key="1">
    <citation type="journal article" date="2015" name="Nature">
        <title>Complex archaea that bridge the gap between prokaryotes and eukaryotes.</title>
        <authorList>
            <person name="Spang A."/>
            <person name="Saw J.H."/>
            <person name="Jorgensen S.L."/>
            <person name="Zaremba-Niedzwiedzka K."/>
            <person name="Martijn J."/>
            <person name="Lind A.E."/>
            <person name="van Eijk R."/>
            <person name="Schleper C."/>
            <person name="Guy L."/>
            <person name="Ettema T.J."/>
        </authorList>
    </citation>
    <scope>NUCLEOTIDE SEQUENCE</scope>
</reference>
<protein>
    <submittedName>
        <fullName evidence="1">Uncharacterized protein</fullName>
    </submittedName>
</protein>
<comment type="caution">
    <text evidence="1">The sequence shown here is derived from an EMBL/GenBank/DDBJ whole genome shotgun (WGS) entry which is preliminary data.</text>
</comment>
<proteinExistence type="predicted"/>
<gene>
    <name evidence="1" type="ORF">LCGC14_2478780</name>
</gene>
<accession>A0A0F9E1Y8</accession>
<name>A0A0F9E1Y8_9ZZZZ</name>
<dbReference type="EMBL" id="LAZR01038996">
    <property type="protein sequence ID" value="KKL18113.1"/>
    <property type="molecule type" value="Genomic_DNA"/>
</dbReference>
<sequence length="71" mass="7814">MGNRHSMTVAEMPSQGHALDLVSGYIRLGKKVEFPAGTRLSFQQPNPPPGWTKDKKHSDLVPKGFIIAVKD</sequence>